<evidence type="ECO:0000256" key="4">
    <source>
        <dbReference type="ARBA" id="ARBA00023136"/>
    </source>
</evidence>
<evidence type="ECO:0000256" key="6">
    <source>
        <dbReference type="SAM" id="Phobius"/>
    </source>
</evidence>
<evidence type="ECO:0000256" key="1">
    <source>
        <dbReference type="ARBA" id="ARBA00004141"/>
    </source>
</evidence>
<dbReference type="AlphaFoldDB" id="A0A2V0NPP8"/>
<evidence type="ECO:0000313" key="7">
    <source>
        <dbReference type="EMBL" id="GBF87483.1"/>
    </source>
</evidence>
<feature type="binding site" evidence="5">
    <location>
        <position position="360"/>
    </location>
    <ligand>
        <name>Zn(2+)</name>
        <dbReference type="ChEBI" id="CHEBI:29105"/>
    </ligand>
</feature>
<dbReference type="OrthoDB" id="535992at2759"/>
<reference evidence="7 8" key="1">
    <citation type="journal article" date="2018" name="Sci. Rep.">
        <title>Raphidocelis subcapitata (=Pseudokirchneriella subcapitata) provides an insight into genome evolution and environmental adaptations in the Sphaeropleales.</title>
        <authorList>
            <person name="Suzuki S."/>
            <person name="Yamaguchi H."/>
            <person name="Nakajima N."/>
            <person name="Kawachi M."/>
        </authorList>
    </citation>
    <scope>NUCLEOTIDE SEQUENCE [LARGE SCALE GENOMIC DNA]</scope>
    <source>
        <strain evidence="7 8">NIES-35</strain>
    </source>
</reference>
<evidence type="ECO:0000256" key="3">
    <source>
        <dbReference type="ARBA" id="ARBA00022989"/>
    </source>
</evidence>
<comment type="subcellular location">
    <subcellularLocation>
        <location evidence="1">Membrane</location>
        <topology evidence="1">Multi-pass membrane protein</topology>
    </subcellularLocation>
</comment>
<keyword evidence="5" id="KW-0862">Zinc</keyword>
<dbReference type="EMBL" id="BDRX01000001">
    <property type="protein sequence ID" value="GBF87483.1"/>
    <property type="molecule type" value="Genomic_DNA"/>
</dbReference>
<dbReference type="GO" id="GO:0046872">
    <property type="term" value="F:metal ion binding"/>
    <property type="evidence" value="ECO:0007669"/>
    <property type="project" value="UniProtKB-KW"/>
</dbReference>
<protein>
    <submittedName>
        <fullName evidence="7">Uncharacterized protein</fullName>
    </submittedName>
</protein>
<dbReference type="PANTHER" id="PTHR20855">
    <property type="entry name" value="ADIPOR/PROGESTIN RECEPTOR-RELATED"/>
    <property type="match status" value="1"/>
</dbReference>
<comment type="caution">
    <text evidence="7">The sequence shown here is derived from an EMBL/GenBank/DDBJ whole genome shotgun (WGS) entry which is preliminary data.</text>
</comment>
<feature type="transmembrane region" description="Helical" evidence="6">
    <location>
        <begin position="132"/>
        <end position="156"/>
    </location>
</feature>
<sequence>MPNATLGGPAALADTAVLRDCARWLPAASGDCEAGAPRKRTDAAHAEDAASATTAGGCWSSAASEASSDPSACGDGAGAGATVAAPYRVGLSKAEAPAYVTYPFVTGGYRTGGTWARCLASAFEWHAETLNAWTMVAACALSIALLCGALLRSALAGPWGAAASSAPSWRRALPDVAPFFLLTAAVLLHAPFSIVFHLCRGMNPEVYNLLRRLDQVFIFQVSQLLAVGIGWFVYDSWIGMGANAAAAVLVAQAGSINIWALPPSVQRNRGYVVVFVGFIALCYWWPMGVQAARDAAVWLAPAGAGAAALPPPPPAAAALAAATLATLLAGGLVFASGQPERALLRLRGKMFQPFSHQLMHVAAAAAHALEYAFVLEMWRRRRLAAQLQ</sequence>
<dbReference type="InterPro" id="IPR004254">
    <property type="entry name" value="AdipoR/HlyIII-related"/>
</dbReference>
<feature type="binding site" evidence="5">
    <location>
        <position position="197"/>
    </location>
    <ligand>
        <name>Zn(2+)</name>
        <dbReference type="ChEBI" id="CHEBI:29105"/>
    </ligand>
</feature>
<evidence type="ECO:0000313" key="8">
    <source>
        <dbReference type="Proteomes" id="UP000247498"/>
    </source>
</evidence>
<dbReference type="Proteomes" id="UP000247498">
    <property type="component" value="Unassembled WGS sequence"/>
</dbReference>
<dbReference type="GO" id="GO:0009744">
    <property type="term" value="P:response to sucrose"/>
    <property type="evidence" value="ECO:0007669"/>
    <property type="project" value="UniProtKB-ARBA"/>
</dbReference>
<dbReference type="GO" id="GO:0038023">
    <property type="term" value="F:signaling receptor activity"/>
    <property type="evidence" value="ECO:0007669"/>
    <property type="project" value="TreeGrafter"/>
</dbReference>
<proteinExistence type="predicted"/>
<gene>
    <name evidence="7" type="ORF">Rsub_00194</name>
</gene>
<dbReference type="InParanoid" id="A0A2V0NPP8"/>
<keyword evidence="3 6" id="KW-1133">Transmembrane helix</keyword>
<dbReference type="PANTHER" id="PTHR20855:SF136">
    <property type="match status" value="1"/>
</dbReference>
<feature type="transmembrane region" description="Helical" evidence="6">
    <location>
        <begin position="240"/>
        <end position="261"/>
    </location>
</feature>
<keyword evidence="4 6" id="KW-0472">Membrane</keyword>
<evidence type="ECO:0000256" key="5">
    <source>
        <dbReference type="PIRSR" id="PIRSR604254-1"/>
    </source>
</evidence>
<feature type="transmembrane region" description="Helical" evidence="6">
    <location>
        <begin position="176"/>
        <end position="196"/>
    </location>
</feature>
<evidence type="ECO:0000256" key="2">
    <source>
        <dbReference type="ARBA" id="ARBA00022692"/>
    </source>
</evidence>
<keyword evidence="2 6" id="KW-0812">Transmembrane</keyword>
<accession>A0A2V0NPP8</accession>
<organism evidence="7 8">
    <name type="scientific">Raphidocelis subcapitata</name>
    <dbReference type="NCBI Taxonomy" id="307507"/>
    <lineage>
        <taxon>Eukaryota</taxon>
        <taxon>Viridiplantae</taxon>
        <taxon>Chlorophyta</taxon>
        <taxon>core chlorophytes</taxon>
        <taxon>Chlorophyceae</taxon>
        <taxon>CS clade</taxon>
        <taxon>Sphaeropleales</taxon>
        <taxon>Selenastraceae</taxon>
        <taxon>Raphidocelis</taxon>
    </lineage>
</organism>
<name>A0A2V0NPP8_9CHLO</name>
<feature type="binding site" evidence="5">
    <location>
        <position position="356"/>
    </location>
    <ligand>
        <name>Zn(2+)</name>
        <dbReference type="ChEBI" id="CHEBI:29105"/>
    </ligand>
</feature>
<keyword evidence="5" id="KW-0479">Metal-binding</keyword>
<feature type="transmembrane region" description="Helical" evidence="6">
    <location>
        <begin position="216"/>
        <end position="234"/>
    </location>
</feature>
<feature type="transmembrane region" description="Helical" evidence="6">
    <location>
        <begin position="315"/>
        <end position="337"/>
    </location>
</feature>
<dbReference type="Pfam" id="PF03006">
    <property type="entry name" value="HlyIII"/>
    <property type="match status" value="1"/>
</dbReference>
<feature type="transmembrane region" description="Helical" evidence="6">
    <location>
        <begin position="268"/>
        <end position="286"/>
    </location>
</feature>
<dbReference type="STRING" id="307507.A0A2V0NPP8"/>
<keyword evidence="8" id="KW-1185">Reference proteome</keyword>
<dbReference type="GO" id="GO:0016020">
    <property type="term" value="C:membrane"/>
    <property type="evidence" value="ECO:0007669"/>
    <property type="project" value="UniProtKB-SubCell"/>
</dbReference>